<comment type="caution">
    <text evidence="1">The sequence shown here is derived from an EMBL/GenBank/DDBJ whole genome shotgun (WGS) entry which is preliminary data.</text>
</comment>
<evidence type="ECO:0000313" key="2">
    <source>
        <dbReference type="Proteomes" id="UP001275084"/>
    </source>
</evidence>
<dbReference type="AlphaFoldDB" id="A0AAJ0HNJ3"/>
<protein>
    <submittedName>
        <fullName evidence="1">Uncharacterized protein</fullName>
    </submittedName>
</protein>
<dbReference type="Proteomes" id="UP001275084">
    <property type="component" value="Unassembled WGS sequence"/>
</dbReference>
<proteinExistence type="predicted"/>
<organism evidence="1 2">
    <name type="scientific">Lasiosphaeria hispida</name>
    <dbReference type="NCBI Taxonomy" id="260671"/>
    <lineage>
        <taxon>Eukaryota</taxon>
        <taxon>Fungi</taxon>
        <taxon>Dikarya</taxon>
        <taxon>Ascomycota</taxon>
        <taxon>Pezizomycotina</taxon>
        <taxon>Sordariomycetes</taxon>
        <taxon>Sordariomycetidae</taxon>
        <taxon>Sordariales</taxon>
        <taxon>Lasiosphaeriaceae</taxon>
        <taxon>Lasiosphaeria</taxon>
    </lineage>
</organism>
<accession>A0AAJ0HNJ3</accession>
<gene>
    <name evidence="1" type="ORF">B0T25DRAFT_541069</name>
</gene>
<keyword evidence="2" id="KW-1185">Reference proteome</keyword>
<evidence type="ECO:0000313" key="1">
    <source>
        <dbReference type="EMBL" id="KAK3358172.1"/>
    </source>
</evidence>
<reference evidence="1" key="2">
    <citation type="submission" date="2023-06" db="EMBL/GenBank/DDBJ databases">
        <authorList>
            <consortium name="Lawrence Berkeley National Laboratory"/>
            <person name="Haridas S."/>
            <person name="Hensen N."/>
            <person name="Bonometti L."/>
            <person name="Westerberg I."/>
            <person name="Brannstrom I.O."/>
            <person name="Guillou S."/>
            <person name="Cros-Aarteil S."/>
            <person name="Calhoun S."/>
            <person name="Kuo A."/>
            <person name="Mondo S."/>
            <person name="Pangilinan J."/>
            <person name="Riley R."/>
            <person name="Labutti K."/>
            <person name="Andreopoulos B."/>
            <person name="Lipzen A."/>
            <person name="Chen C."/>
            <person name="Yanf M."/>
            <person name="Daum C."/>
            <person name="Ng V."/>
            <person name="Clum A."/>
            <person name="Steindorff A."/>
            <person name="Ohm R."/>
            <person name="Martin F."/>
            <person name="Silar P."/>
            <person name="Natvig D."/>
            <person name="Lalanne C."/>
            <person name="Gautier V."/>
            <person name="Ament-Velasquez S.L."/>
            <person name="Kruys A."/>
            <person name="Hutchinson M.I."/>
            <person name="Powell A.J."/>
            <person name="Barry K."/>
            <person name="Miller A.N."/>
            <person name="Grigoriev I.V."/>
            <person name="Debuchy R."/>
            <person name="Gladieux P."/>
            <person name="Thoren M.H."/>
            <person name="Johannesson H."/>
        </authorList>
    </citation>
    <scope>NUCLEOTIDE SEQUENCE</scope>
    <source>
        <strain evidence="1">CBS 955.72</strain>
    </source>
</reference>
<dbReference type="EMBL" id="JAUIQD010000003">
    <property type="protein sequence ID" value="KAK3358172.1"/>
    <property type="molecule type" value="Genomic_DNA"/>
</dbReference>
<sequence length="88" mass="9981">MEDEEYYHMMLDDLERLERVHHHPEFLPGPSWQQRNTAKDTATITNMQKHTSGPWLSGLRVAVTGTVKASVDLLMGSIVEGRSRMSTA</sequence>
<name>A0AAJ0HNJ3_9PEZI</name>
<reference evidence="1" key="1">
    <citation type="journal article" date="2023" name="Mol. Phylogenet. Evol.">
        <title>Genome-scale phylogeny and comparative genomics of the fungal order Sordariales.</title>
        <authorList>
            <person name="Hensen N."/>
            <person name="Bonometti L."/>
            <person name="Westerberg I."/>
            <person name="Brannstrom I.O."/>
            <person name="Guillou S."/>
            <person name="Cros-Aarteil S."/>
            <person name="Calhoun S."/>
            <person name="Haridas S."/>
            <person name="Kuo A."/>
            <person name="Mondo S."/>
            <person name="Pangilinan J."/>
            <person name="Riley R."/>
            <person name="LaButti K."/>
            <person name="Andreopoulos B."/>
            <person name="Lipzen A."/>
            <person name="Chen C."/>
            <person name="Yan M."/>
            <person name="Daum C."/>
            <person name="Ng V."/>
            <person name="Clum A."/>
            <person name="Steindorff A."/>
            <person name="Ohm R.A."/>
            <person name="Martin F."/>
            <person name="Silar P."/>
            <person name="Natvig D.O."/>
            <person name="Lalanne C."/>
            <person name="Gautier V."/>
            <person name="Ament-Velasquez S.L."/>
            <person name="Kruys A."/>
            <person name="Hutchinson M.I."/>
            <person name="Powell A.J."/>
            <person name="Barry K."/>
            <person name="Miller A.N."/>
            <person name="Grigoriev I.V."/>
            <person name="Debuchy R."/>
            <person name="Gladieux P."/>
            <person name="Hiltunen Thoren M."/>
            <person name="Johannesson H."/>
        </authorList>
    </citation>
    <scope>NUCLEOTIDE SEQUENCE</scope>
    <source>
        <strain evidence="1">CBS 955.72</strain>
    </source>
</reference>